<dbReference type="InterPro" id="IPR011712">
    <property type="entry name" value="Sig_transdc_His_kin_sub3_dim/P"/>
</dbReference>
<dbReference type="GO" id="GO:0005524">
    <property type="term" value="F:ATP binding"/>
    <property type="evidence" value="ECO:0007669"/>
    <property type="project" value="UniProtKB-KW"/>
</dbReference>
<dbReference type="Gene3D" id="1.20.5.1930">
    <property type="match status" value="1"/>
</dbReference>
<keyword evidence="9" id="KW-0472">Membrane</keyword>
<keyword evidence="5" id="KW-0547">Nucleotide-binding</keyword>
<reference evidence="11 12" key="1">
    <citation type="submission" date="2015-02" db="EMBL/GenBank/DDBJ databases">
        <authorList>
            <person name="Ju K.-S."/>
            <person name="Doroghazi J.R."/>
            <person name="Metcalf W."/>
        </authorList>
    </citation>
    <scope>NUCLEOTIDE SEQUENCE [LARGE SCALE GENOMIC DNA]</scope>
    <source>
        <strain evidence="11 12">NRRL B-16140</strain>
    </source>
</reference>
<evidence type="ECO:0000256" key="7">
    <source>
        <dbReference type="ARBA" id="ARBA00022840"/>
    </source>
</evidence>
<evidence type="ECO:0000256" key="8">
    <source>
        <dbReference type="ARBA" id="ARBA00023012"/>
    </source>
</evidence>
<keyword evidence="9" id="KW-0812">Transmembrane</keyword>
<dbReference type="EMBL" id="JYJG01000253">
    <property type="protein sequence ID" value="KJK44299.1"/>
    <property type="molecule type" value="Genomic_DNA"/>
</dbReference>
<feature type="transmembrane region" description="Helical" evidence="9">
    <location>
        <begin position="129"/>
        <end position="146"/>
    </location>
</feature>
<evidence type="ECO:0000256" key="6">
    <source>
        <dbReference type="ARBA" id="ARBA00022777"/>
    </source>
</evidence>
<dbReference type="GO" id="GO:0046983">
    <property type="term" value="F:protein dimerization activity"/>
    <property type="evidence" value="ECO:0007669"/>
    <property type="project" value="InterPro"/>
</dbReference>
<dbReference type="PATRIC" id="fig|68170.10.peg.7833"/>
<evidence type="ECO:0000313" key="11">
    <source>
        <dbReference type="EMBL" id="KJK44299.1"/>
    </source>
</evidence>
<dbReference type="EC" id="2.7.13.3" evidence="2"/>
<keyword evidence="4" id="KW-0808">Transferase</keyword>
<dbReference type="GO" id="GO:0016020">
    <property type="term" value="C:membrane"/>
    <property type="evidence" value="ECO:0007669"/>
    <property type="project" value="InterPro"/>
</dbReference>
<dbReference type="SMART" id="SM00387">
    <property type="entry name" value="HATPase_c"/>
    <property type="match status" value="1"/>
</dbReference>
<feature type="transmembrane region" description="Helical" evidence="9">
    <location>
        <begin position="59"/>
        <end position="92"/>
    </location>
</feature>
<keyword evidence="9" id="KW-1133">Transmembrane helix</keyword>
<evidence type="ECO:0000313" key="12">
    <source>
        <dbReference type="Proteomes" id="UP000033393"/>
    </source>
</evidence>
<dbReference type="OrthoDB" id="227596at2"/>
<dbReference type="InterPro" id="IPR050482">
    <property type="entry name" value="Sensor_HK_TwoCompSys"/>
</dbReference>
<evidence type="ECO:0000256" key="5">
    <source>
        <dbReference type="ARBA" id="ARBA00022741"/>
    </source>
</evidence>
<dbReference type="CDD" id="cd16917">
    <property type="entry name" value="HATPase_UhpB-NarQ-NarX-like"/>
    <property type="match status" value="1"/>
</dbReference>
<evidence type="ECO:0000256" key="2">
    <source>
        <dbReference type="ARBA" id="ARBA00012438"/>
    </source>
</evidence>
<accession>A0A0F0GLB1</accession>
<protein>
    <recommendedName>
        <fullName evidence="2">histidine kinase</fullName>
        <ecNumber evidence="2">2.7.13.3</ecNumber>
    </recommendedName>
</protein>
<keyword evidence="3" id="KW-0597">Phosphoprotein</keyword>
<keyword evidence="6" id="KW-0418">Kinase</keyword>
<organism evidence="11 12">
    <name type="scientific">Lentzea aerocolonigenes</name>
    <name type="common">Lechevalieria aerocolonigenes</name>
    <name type="synonym">Saccharothrix aerocolonigenes</name>
    <dbReference type="NCBI Taxonomy" id="68170"/>
    <lineage>
        <taxon>Bacteria</taxon>
        <taxon>Bacillati</taxon>
        <taxon>Actinomycetota</taxon>
        <taxon>Actinomycetes</taxon>
        <taxon>Pseudonocardiales</taxon>
        <taxon>Pseudonocardiaceae</taxon>
        <taxon>Lentzea</taxon>
    </lineage>
</organism>
<dbReference type="AlphaFoldDB" id="A0A0F0GLB1"/>
<dbReference type="RefSeq" id="WP_045315032.1">
    <property type="nucleotide sequence ID" value="NZ_JYJG01000253.1"/>
</dbReference>
<dbReference type="Proteomes" id="UP000033393">
    <property type="component" value="Unassembled WGS sequence"/>
</dbReference>
<evidence type="ECO:0000256" key="1">
    <source>
        <dbReference type="ARBA" id="ARBA00000085"/>
    </source>
</evidence>
<evidence type="ECO:0000259" key="10">
    <source>
        <dbReference type="SMART" id="SM00387"/>
    </source>
</evidence>
<dbReference type="Pfam" id="PF07730">
    <property type="entry name" value="HisKA_3"/>
    <property type="match status" value="1"/>
</dbReference>
<dbReference type="SUPFAM" id="SSF55874">
    <property type="entry name" value="ATPase domain of HSP90 chaperone/DNA topoisomerase II/histidine kinase"/>
    <property type="match status" value="1"/>
</dbReference>
<evidence type="ECO:0000256" key="3">
    <source>
        <dbReference type="ARBA" id="ARBA00022553"/>
    </source>
</evidence>
<evidence type="ECO:0000256" key="4">
    <source>
        <dbReference type="ARBA" id="ARBA00022679"/>
    </source>
</evidence>
<dbReference type="InterPro" id="IPR003594">
    <property type="entry name" value="HATPase_dom"/>
</dbReference>
<dbReference type="GO" id="GO:0000155">
    <property type="term" value="F:phosphorelay sensor kinase activity"/>
    <property type="evidence" value="ECO:0007669"/>
    <property type="project" value="InterPro"/>
</dbReference>
<name>A0A0F0GLB1_LENAE</name>
<dbReference type="PANTHER" id="PTHR24421:SF10">
    <property type="entry name" value="NITRATE_NITRITE SENSOR PROTEIN NARQ"/>
    <property type="match status" value="1"/>
</dbReference>
<proteinExistence type="predicted"/>
<comment type="catalytic activity">
    <reaction evidence="1">
        <text>ATP + protein L-histidine = ADP + protein N-phospho-L-histidine.</text>
        <dbReference type="EC" id="2.7.13.3"/>
    </reaction>
</comment>
<feature type="domain" description="Histidine kinase/HSP90-like ATPase" evidence="10">
    <location>
        <begin position="261"/>
        <end position="348"/>
    </location>
</feature>
<keyword evidence="8" id="KW-0902">Two-component regulatory system</keyword>
<feature type="transmembrane region" description="Helical" evidence="9">
    <location>
        <begin position="6"/>
        <end position="25"/>
    </location>
</feature>
<dbReference type="PANTHER" id="PTHR24421">
    <property type="entry name" value="NITRATE/NITRITE SENSOR PROTEIN NARX-RELATED"/>
    <property type="match status" value="1"/>
</dbReference>
<feature type="transmembrane region" description="Helical" evidence="9">
    <location>
        <begin position="104"/>
        <end position="123"/>
    </location>
</feature>
<dbReference type="InterPro" id="IPR036890">
    <property type="entry name" value="HATPase_C_sf"/>
</dbReference>
<dbReference type="Pfam" id="PF02518">
    <property type="entry name" value="HATPase_c"/>
    <property type="match status" value="1"/>
</dbReference>
<dbReference type="Gene3D" id="3.30.565.10">
    <property type="entry name" value="Histidine kinase-like ATPase, C-terminal domain"/>
    <property type="match status" value="1"/>
</dbReference>
<comment type="caution">
    <text evidence="11">The sequence shown here is derived from an EMBL/GenBank/DDBJ whole genome shotgun (WGS) entry which is preliminary data.</text>
</comment>
<keyword evidence="7" id="KW-0067">ATP-binding</keyword>
<sequence>MMFADGLFRPLVALVISVLTVIHLIDRPPHLPELTWTLTAVAIAAAVTSAFVLDRLSERWAIAVVTVFVLVSAPLFALAPATAAVAFVFLATSTAGRRLRSMQLAIGLAVAGSLLTTYSTWLVDSPDGPSWWLCLTAGLPVFFGLIRRERANAQVAAEYAAALEERGRIAREIHDVVGHSLSGIAVQLDMADALHAAGKTAEANEAVLRARALAVSGLKETRRAVHALKDAALPLPESIAKLAETHGASFRVVGEDAVSVEIAQAIIRAAQEALTNAHKHAPGADVEIVLEYTASTIKLTVTDNGPAGEPQHGGMGLNGMRERAALLGGTLFAGPEGPGWTVRMELPR</sequence>
<keyword evidence="12" id="KW-1185">Reference proteome</keyword>
<gene>
    <name evidence="11" type="ORF">UK23_29960</name>
</gene>
<evidence type="ECO:0000256" key="9">
    <source>
        <dbReference type="SAM" id="Phobius"/>
    </source>
</evidence>